<protein>
    <recommendedName>
        <fullName evidence="3">Transposase</fullName>
    </recommendedName>
</protein>
<comment type="caution">
    <text evidence="2">The sequence shown here is derived from an EMBL/GenBank/DDBJ whole genome shotgun (WGS) entry which is preliminary data.</text>
</comment>
<gene>
    <name evidence="2" type="ORF">QBL07_02885</name>
</gene>
<dbReference type="EMBL" id="JARUXG010000001">
    <property type="protein sequence ID" value="MDG6779771.1"/>
    <property type="molecule type" value="Genomic_DNA"/>
</dbReference>
<dbReference type="AlphaFoldDB" id="A0AAW6R5L1"/>
<evidence type="ECO:0008006" key="3">
    <source>
        <dbReference type="Google" id="ProtNLM"/>
    </source>
</evidence>
<sequence length="94" mass="10162">MSARLDLPPIARRLNERLLAHSRAGRTDDDTAAMVGDLRSLIVDAVTELENDVIISNDRSRSAAKQSIGTAVPSELAGSRNNPAVPDPRRELMS</sequence>
<reference evidence="2" key="1">
    <citation type="submission" date="2023-04" db="EMBL/GenBank/DDBJ databases">
        <title>Characterization and analysis of the complete genome of Gordonia rubripertincta 112, the degrader of aromatic and aliphatic compounds.</title>
        <authorList>
            <person name="Frantsuzova E."/>
            <person name="Bogun A."/>
            <person name="Delegan Y."/>
        </authorList>
    </citation>
    <scope>NUCLEOTIDE SEQUENCE</scope>
    <source>
        <strain evidence="2">112</strain>
    </source>
</reference>
<name>A0AAW6R5L1_GORRU</name>
<evidence type="ECO:0000313" key="2">
    <source>
        <dbReference type="EMBL" id="MDG6779771.1"/>
    </source>
</evidence>
<feature type="region of interest" description="Disordered" evidence="1">
    <location>
        <begin position="59"/>
        <end position="94"/>
    </location>
</feature>
<evidence type="ECO:0000256" key="1">
    <source>
        <dbReference type="SAM" id="MobiDB-lite"/>
    </source>
</evidence>
<organism evidence="2">
    <name type="scientific">Gordonia rubripertincta</name>
    <name type="common">Rhodococcus corallinus</name>
    <dbReference type="NCBI Taxonomy" id="36822"/>
    <lineage>
        <taxon>Bacteria</taxon>
        <taxon>Bacillati</taxon>
        <taxon>Actinomycetota</taxon>
        <taxon>Actinomycetes</taxon>
        <taxon>Mycobacteriales</taxon>
        <taxon>Gordoniaceae</taxon>
        <taxon>Gordonia</taxon>
    </lineage>
</organism>
<proteinExistence type="predicted"/>
<dbReference type="RefSeq" id="WP_005198918.1">
    <property type="nucleotide sequence ID" value="NZ_CP136136.1"/>
</dbReference>
<accession>A0AAW6R5L1</accession>